<keyword evidence="5" id="KW-0539">Nucleus</keyword>
<comment type="caution">
    <text evidence="6">The sequence shown here is derived from an EMBL/GenBank/DDBJ whole genome shotgun (WGS) entry which is preliminary data.</text>
</comment>
<dbReference type="InterPro" id="IPR000814">
    <property type="entry name" value="TBP"/>
</dbReference>
<sequence length="189" mass="21442">MEHIRPGWPVPQLQNVVATVNLDCPLNLQTISQHARNVEYSKKKFHALIMRIRDPKTTTLVFATGKMVITGAKSERLARLAGRKHARMIQKVGFDTKFKDFKVQNFVASCSVGFYVRLEGLNAANPTFSSYEPELFPGLVYKIASTRTTLLVFMNGKVVITGVKELDKLYESFARVYPMLLDFRIRKSA</sequence>
<dbReference type="InterPro" id="IPR030491">
    <property type="entry name" value="TBP_CS"/>
</dbReference>
<keyword evidence="4" id="KW-0804">Transcription</keyword>
<dbReference type="AlphaFoldDB" id="A0AA40C0W3"/>
<comment type="similarity">
    <text evidence="2">Belongs to the TBP family.</text>
</comment>
<dbReference type="Pfam" id="PF00352">
    <property type="entry name" value="TBP"/>
    <property type="match status" value="2"/>
</dbReference>
<accession>A0AA40C0W3</accession>
<dbReference type="CDD" id="cd04516">
    <property type="entry name" value="TBP_eukaryotes"/>
    <property type="match status" value="1"/>
</dbReference>
<dbReference type="GO" id="GO:0006352">
    <property type="term" value="P:DNA-templated transcription initiation"/>
    <property type="evidence" value="ECO:0007669"/>
    <property type="project" value="InterPro"/>
</dbReference>
<dbReference type="Proteomes" id="UP001175000">
    <property type="component" value="Unassembled WGS sequence"/>
</dbReference>
<keyword evidence="3" id="KW-0238">DNA-binding</keyword>
<evidence type="ECO:0000256" key="4">
    <source>
        <dbReference type="ARBA" id="ARBA00023163"/>
    </source>
</evidence>
<comment type="subcellular location">
    <subcellularLocation>
        <location evidence="1">Nucleus</location>
    </subcellularLocation>
</comment>
<dbReference type="GO" id="GO:0005634">
    <property type="term" value="C:nucleus"/>
    <property type="evidence" value="ECO:0007669"/>
    <property type="project" value="UniProtKB-SubCell"/>
</dbReference>
<dbReference type="PRINTS" id="PR00686">
    <property type="entry name" value="TIFACTORIID"/>
</dbReference>
<dbReference type="GO" id="GO:0003677">
    <property type="term" value="F:DNA binding"/>
    <property type="evidence" value="ECO:0007669"/>
    <property type="project" value="UniProtKB-KW"/>
</dbReference>
<dbReference type="PANTHER" id="PTHR10126">
    <property type="entry name" value="TATA-BOX BINDING PROTEIN"/>
    <property type="match status" value="1"/>
</dbReference>
<proteinExistence type="inferred from homology"/>
<dbReference type="InterPro" id="IPR033710">
    <property type="entry name" value="TBP_eukaryotic"/>
</dbReference>
<evidence type="ECO:0000256" key="1">
    <source>
        <dbReference type="ARBA" id="ARBA00004123"/>
    </source>
</evidence>
<keyword evidence="7" id="KW-1185">Reference proteome</keyword>
<dbReference type="Gene3D" id="3.30.310.10">
    <property type="entry name" value="TATA-Binding Protein"/>
    <property type="match status" value="2"/>
</dbReference>
<name>A0AA40C0W3_9PEZI</name>
<organism evidence="6 7">
    <name type="scientific">Immersiella caudata</name>
    <dbReference type="NCBI Taxonomy" id="314043"/>
    <lineage>
        <taxon>Eukaryota</taxon>
        <taxon>Fungi</taxon>
        <taxon>Dikarya</taxon>
        <taxon>Ascomycota</taxon>
        <taxon>Pezizomycotina</taxon>
        <taxon>Sordariomycetes</taxon>
        <taxon>Sordariomycetidae</taxon>
        <taxon>Sordariales</taxon>
        <taxon>Lasiosphaeriaceae</taxon>
        <taxon>Immersiella</taxon>
    </lineage>
</organism>
<evidence type="ECO:0008006" key="8">
    <source>
        <dbReference type="Google" id="ProtNLM"/>
    </source>
</evidence>
<evidence type="ECO:0000313" key="7">
    <source>
        <dbReference type="Proteomes" id="UP001175000"/>
    </source>
</evidence>
<dbReference type="EMBL" id="JAULSU010000004">
    <property type="protein sequence ID" value="KAK0620498.1"/>
    <property type="molecule type" value="Genomic_DNA"/>
</dbReference>
<evidence type="ECO:0000313" key="6">
    <source>
        <dbReference type="EMBL" id="KAK0620498.1"/>
    </source>
</evidence>
<dbReference type="PROSITE" id="PS00351">
    <property type="entry name" value="TFIID"/>
    <property type="match status" value="1"/>
</dbReference>
<protein>
    <recommendedName>
        <fullName evidence="8">TATA-box-binding protein</fullName>
    </recommendedName>
</protein>
<gene>
    <name evidence="6" type="ORF">B0T14DRAFT_537931</name>
</gene>
<evidence type="ECO:0000256" key="2">
    <source>
        <dbReference type="ARBA" id="ARBA00005560"/>
    </source>
</evidence>
<dbReference type="InterPro" id="IPR012295">
    <property type="entry name" value="TBP_dom_sf"/>
</dbReference>
<evidence type="ECO:0000256" key="5">
    <source>
        <dbReference type="ARBA" id="ARBA00023242"/>
    </source>
</evidence>
<dbReference type="SUPFAM" id="SSF55945">
    <property type="entry name" value="TATA-box binding protein-like"/>
    <property type="match status" value="2"/>
</dbReference>
<reference evidence="6" key="1">
    <citation type="submission" date="2023-06" db="EMBL/GenBank/DDBJ databases">
        <title>Genome-scale phylogeny and comparative genomics of the fungal order Sordariales.</title>
        <authorList>
            <consortium name="Lawrence Berkeley National Laboratory"/>
            <person name="Hensen N."/>
            <person name="Bonometti L."/>
            <person name="Westerberg I."/>
            <person name="Brannstrom I.O."/>
            <person name="Guillou S."/>
            <person name="Cros-Aarteil S."/>
            <person name="Calhoun S."/>
            <person name="Haridas S."/>
            <person name="Kuo A."/>
            <person name="Mondo S."/>
            <person name="Pangilinan J."/>
            <person name="Riley R."/>
            <person name="Labutti K."/>
            <person name="Andreopoulos B."/>
            <person name="Lipzen A."/>
            <person name="Chen C."/>
            <person name="Yanf M."/>
            <person name="Daum C."/>
            <person name="Ng V."/>
            <person name="Clum A."/>
            <person name="Steindorff A."/>
            <person name="Ohm R."/>
            <person name="Martin F."/>
            <person name="Silar P."/>
            <person name="Natvig D."/>
            <person name="Lalanne C."/>
            <person name="Gautier V."/>
            <person name="Ament-Velasquez S.L."/>
            <person name="Kruys A."/>
            <person name="Hutchinson M.I."/>
            <person name="Powell A.J."/>
            <person name="Barry K."/>
            <person name="Miller A.N."/>
            <person name="Grigoriev I.V."/>
            <person name="Debuchy R."/>
            <person name="Gladieux P."/>
            <person name="Thoren M.H."/>
            <person name="Johannesson H."/>
        </authorList>
    </citation>
    <scope>NUCLEOTIDE SEQUENCE</scope>
    <source>
        <strain evidence="6">CBS 606.72</strain>
    </source>
</reference>
<evidence type="ECO:0000256" key="3">
    <source>
        <dbReference type="ARBA" id="ARBA00023125"/>
    </source>
</evidence>
<dbReference type="FunFam" id="3.30.310.10:FF:000001">
    <property type="entry name" value="TATA-box-binding protein 2"/>
    <property type="match status" value="1"/>
</dbReference>